<name>A0A9W7YAH9_9FUNG</name>
<gene>
    <name evidence="2" type="ORF">LPJ61_001168</name>
</gene>
<feature type="compositionally biased region" description="Basic and acidic residues" evidence="1">
    <location>
        <begin position="91"/>
        <end position="101"/>
    </location>
</feature>
<comment type="caution">
    <text evidence="2">The sequence shown here is derived from an EMBL/GenBank/DDBJ whole genome shotgun (WGS) entry which is preliminary data.</text>
</comment>
<protein>
    <submittedName>
        <fullName evidence="2">Uncharacterized protein</fullName>
    </submittedName>
</protein>
<dbReference type="AlphaFoldDB" id="A0A9W7YAH9"/>
<reference evidence="2" key="1">
    <citation type="submission" date="2022-07" db="EMBL/GenBank/DDBJ databases">
        <title>Phylogenomic reconstructions and comparative analyses of Kickxellomycotina fungi.</title>
        <authorList>
            <person name="Reynolds N.K."/>
            <person name="Stajich J.E."/>
            <person name="Barry K."/>
            <person name="Grigoriev I.V."/>
            <person name="Crous P."/>
            <person name="Smith M.E."/>
        </authorList>
    </citation>
    <scope>NUCLEOTIDE SEQUENCE</scope>
    <source>
        <strain evidence="2">BCRC 34381</strain>
    </source>
</reference>
<proteinExistence type="predicted"/>
<sequence>MRTNNFAPNPRPFVFNPSRIHPPRSVRPLNLSAGSPAAPLALAGSHGPRPDERPHPTPTQIGSRKGRAGDPSPGRPTSGKPSPLLRTSAVDSEKSVVIRDSSDDEFSVDLELPEDALEQNSLQPGRKARGGAPDRRISPESSPAPPFDPELDTASSLAALKAQLADDAARLIQDMESMADSYSAIIDKTVKLQLRHKQLLVEQWEETKRNSQTLLASVKARVSDSS</sequence>
<dbReference type="OrthoDB" id="5516901at2759"/>
<evidence type="ECO:0000256" key="1">
    <source>
        <dbReference type="SAM" id="MobiDB-lite"/>
    </source>
</evidence>
<feature type="compositionally biased region" description="Acidic residues" evidence="1">
    <location>
        <begin position="102"/>
        <end position="117"/>
    </location>
</feature>
<dbReference type="Proteomes" id="UP001143981">
    <property type="component" value="Unassembled WGS sequence"/>
</dbReference>
<feature type="region of interest" description="Disordered" evidence="1">
    <location>
        <begin position="1"/>
        <end position="151"/>
    </location>
</feature>
<evidence type="ECO:0000313" key="2">
    <source>
        <dbReference type="EMBL" id="KAJ1734264.1"/>
    </source>
</evidence>
<feature type="compositionally biased region" description="Low complexity" evidence="1">
    <location>
        <begin position="31"/>
        <end position="47"/>
    </location>
</feature>
<keyword evidence="3" id="KW-1185">Reference proteome</keyword>
<organism evidence="2 3">
    <name type="scientific">Coemansia biformis</name>
    <dbReference type="NCBI Taxonomy" id="1286918"/>
    <lineage>
        <taxon>Eukaryota</taxon>
        <taxon>Fungi</taxon>
        <taxon>Fungi incertae sedis</taxon>
        <taxon>Zoopagomycota</taxon>
        <taxon>Kickxellomycotina</taxon>
        <taxon>Kickxellomycetes</taxon>
        <taxon>Kickxellales</taxon>
        <taxon>Kickxellaceae</taxon>
        <taxon>Coemansia</taxon>
    </lineage>
</organism>
<accession>A0A9W7YAH9</accession>
<dbReference type="EMBL" id="JANBOI010000085">
    <property type="protein sequence ID" value="KAJ1734264.1"/>
    <property type="molecule type" value="Genomic_DNA"/>
</dbReference>
<evidence type="ECO:0000313" key="3">
    <source>
        <dbReference type="Proteomes" id="UP001143981"/>
    </source>
</evidence>